<proteinExistence type="predicted"/>
<evidence type="ECO:0000256" key="1">
    <source>
        <dbReference type="SAM" id="MobiDB-lite"/>
    </source>
</evidence>
<dbReference type="AlphaFoldDB" id="A0A016S404"/>
<feature type="region of interest" description="Disordered" evidence="1">
    <location>
        <begin position="82"/>
        <end position="101"/>
    </location>
</feature>
<comment type="caution">
    <text evidence="2">The sequence shown here is derived from an EMBL/GenBank/DDBJ whole genome shotgun (WGS) entry which is preliminary data.</text>
</comment>
<evidence type="ECO:0000313" key="2">
    <source>
        <dbReference type="EMBL" id="EYB85388.1"/>
    </source>
</evidence>
<sequence length="143" mass="15460">MDLYNVLLHNTQTGSDPAELLESSAYATPAPHYVTEFGMEYPLSSHINNNTTTTYVYTDNNQYNTYYQYSGNVHSPSQSYLIHGHGSQSPVSVEDDNSTGLGAATRASPATMQQVPYVSALIAALATVRKKTAEYGNAPASCL</sequence>
<reference evidence="3" key="1">
    <citation type="journal article" date="2015" name="Nat. Genet.">
        <title>The genome and transcriptome of the zoonotic hookworm Ancylostoma ceylanicum identify infection-specific gene families.</title>
        <authorList>
            <person name="Schwarz E.M."/>
            <person name="Hu Y."/>
            <person name="Antoshechkin I."/>
            <person name="Miller M.M."/>
            <person name="Sternberg P.W."/>
            <person name="Aroian R.V."/>
        </authorList>
    </citation>
    <scope>NUCLEOTIDE SEQUENCE</scope>
    <source>
        <strain evidence="3">HY135</strain>
    </source>
</reference>
<feature type="compositionally biased region" description="Polar residues" evidence="1">
    <location>
        <begin position="82"/>
        <end position="91"/>
    </location>
</feature>
<keyword evidence="3" id="KW-1185">Reference proteome</keyword>
<evidence type="ECO:0000313" key="3">
    <source>
        <dbReference type="Proteomes" id="UP000024635"/>
    </source>
</evidence>
<dbReference type="Proteomes" id="UP000024635">
    <property type="component" value="Unassembled WGS sequence"/>
</dbReference>
<organism evidence="2 3">
    <name type="scientific">Ancylostoma ceylanicum</name>
    <dbReference type="NCBI Taxonomy" id="53326"/>
    <lineage>
        <taxon>Eukaryota</taxon>
        <taxon>Metazoa</taxon>
        <taxon>Ecdysozoa</taxon>
        <taxon>Nematoda</taxon>
        <taxon>Chromadorea</taxon>
        <taxon>Rhabditida</taxon>
        <taxon>Rhabditina</taxon>
        <taxon>Rhabditomorpha</taxon>
        <taxon>Strongyloidea</taxon>
        <taxon>Ancylostomatidae</taxon>
        <taxon>Ancylostomatinae</taxon>
        <taxon>Ancylostoma</taxon>
    </lineage>
</organism>
<dbReference type="OrthoDB" id="10398818at2759"/>
<accession>A0A016S404</accession>
<dbReference type="STRING" id="53326.A0A016S404"/>
<dbReference type="EMBL" id="JARK01001635">
    <property type="protein sequence ID" value="EYB85388.1"/>
    <property type="molecule type" value="Genomic_DNA"/>
</dbReference>
<protein>
    <submittedName>
        <fullName evidence="2">Uncharacterized protein</fullName>
    </submittedName>
</protein>
<name>A0A016S404_9BILA</name>
<gene>
    <name evidence="2" type="primary">Acey_s0299.g1785</name>
    <name evidence="2" type="ORF">Y032_0299g1785</name>
</gene>